<feature type="compositionally biased region" description="Polar residues" evidence="1">
    <location>
        <begin position="56"/>
        <end position="73"/>
    </location>
</feature>
<feature type="compositionally biased region" description="Low complexity" evidence="1">
    <location>
        <begin position="194"/>
        <end position="216"/>
    </location>
</feature>
<evidence type="ECO:0000313" key="3">
    <source>
        <dbReference type="Proteomes" id="UP000016930"/>
    </source>
</evidence>
<dbReference type="AlphaFoldDB" id="M2QN07"/>
<evidence type="ECO:0000256" key="1">
    <source>
        <dbReference type="SAM" id="MobiDB-lite"/>
    </source>
</evidence>
<feature type="compositionally biased region" description="Polar residues" evidence="1">
    <location>
        <begin position="305"/>
        <end position="333"/>
    </location>
</feature>
<keyword evidence="3" id="KW-1185">Reference proteome</keyword>
<feature type="compositionally biased region" description="Polar residues" evidence="1">
    <location>
        <begin position="122"/>
        <end position="133"/>
    </location>
</feature>
<feature type="compositionally biased region" description="Low complexity" evidence="1">
    <location>
        <begin position="334"/>
        <end position="350"/>
    </location>
</feature>
<dbReference type="Proteomes" id="UP000016930">
    <property type="component" value="Unassembled WGS sequence"/>
</dbReference>
<organism evidence="2 3">
    <name type="scientific">Ceriporiopsis subvermispora (strain B)</name>
    <name type="common">White-rot fungus</name>
    <name type="synonym">Gelatoporia subvermispora</name>
    <dbReference type="NCBI Taxonomy" id="914234"/>
    <lineage>
        <taxon>Eukaryota</taxon>
        <taxon>Fungi</taxon>
        <taxon>Dikarya</taxon>
        <taxon>Basidiomycota</taxon>
        <taxon>Agaricomycotina</taxon>
        <taxon>Agaricomycetes</taxon>
        <taxon>Polyporales</taxon>
        <taxon>Gelatoporiaceae</taxon>
        <taxon>Gelatoporia</taxon>
    </lineage>
</organism>
<feature type="region of interest" description="Disordered" evidence="1">
    <location>
        <begin position="1"/>
        <end position="393"/>
    </location>
</feature>
<dbReference type="HOGENOM" id="CLU_618340_0_0_1"/>
<reference evidence="2 3" key="1">
    <citation type="journal article" date="2012" name="Proc. Natl. Acad. Sci. U.S.A.">
        <title>Comparative genomics of Ceriporiopsis subvermispora and Phanerochaete chrysosporium provide insight into selective ligninolysis.</title>
        <authorList>
            <person name="Fernandez-Fueyo E."/>
            <person name="Ruiz-Duenas F.J."/>
            <person name="Ferreira P."/>
            <person name="Floudas D."/>
            <person name="Hibbett D.S."/>
            <person name="Canessa P."/>
            <person name="Larrondo L.F."/>
            <person name="James T.Y."/>
            <person name="Seelenfreund D."/>
            <person name="Lobos S."/>
            <person name="Polanco R."/>
            <person name="Tello M."/>
            <person name="Honda Y."/>
            <person name="Watanabe T."/>
            <person name="Watanabe T."/>
            <person name="Ryu J.S."/>
            <person name="Kubicek C.P."/>
            <person name="Schmoll M."/>
            <person name="Gaskell J."/>
            <person name="Hammel K.E."/>
            <person name="St John F.J."/>
            <person name="Vanden Wymelenberg A."/>
            <person name="Sabat G."/>
            <person name="Splinter BonDurant S."/>
            <person name="Syed K."/>
            <person name="Yadav J.S."/>
            <person name="Doddapaneni H."/>
            <person name="Subramanian V."/>
            <person name="Lavin J.L."/>
            <person name="Oguiza J.A."/>
            <person name="Perez G."/>
            <person name="Pisabarro A.G."/>
            <person name="Ramirez L."/>
            <person name="Santoyo F."/>
            <person name="Master E."/>
            <person name="Coutinho P.M."/>
            <person name="Henrissat B."/>
            <person name="Lombard V."/>
            <person name="Magnuson J.K."/>
            <person name="Kuees U."/>
            <person name="Hori C."/>
            <person name="Igarashi K."/>
            <person name="Samejima M."/>
            <person name="Held B.W."/>
            <person name="Barry K.W."/>
            <person name="LaButti K.M."/>
            <person name="Lapidus A."/>
            <person name="Lindquist E.A."/>
            <person name="Lucas S.M."/>
            <person name="Riley R."/>
            <person name="Salamov A.A."/>
            <person name="Hoffmeister D."/>
            <person name="Schwenk D."/>
            <person name="Hadar Y."/>
            <person name="Yarden O."/>
            <person name="de Vries R.P."/>
            <person name="Wiebenga A."/>
            <person name="Stenlid J."/>
            <person name="Eastwood D."/>
            <person name="Grigoriev I.V."/>
            <person name="Berka R.M."/>
            <person name="Blanchette R.A."/>
            <person name="Kersten P."/>
            <person name="Martinez A.T."/>
            <person name="Vicuna R."/>
            <person name="Cullen D."/>
        </authorList>
    </citation>
    <scope>NUCLEOTIDE SEQUENCE [LARGE SCALE GENOMIC DNA]</scope>
    <source>
        <strain evidence="2 3">B</strain>
    </source>
</reference>
<gene>
    <name evidence="2" type="ORF">CERSUDRAFT_117675</name>
</gene>
<feature type="compositionally biased region" description="Basic and acidic residues" evidence="1">
    <location>
        <begin position="242"/>
        <end position="258"/>
    </location>
</feature>
<accession>M2QN07</accession>
<evidence type="ECO:0000313" key="2">
    <source>
        <dbReference type="EMBL" id="EMD33555.1"/>
    </source>
</evidence>
<name>M2QN07_CERS8</name>
<dbReference type="EMBL" id="KB445805">
    <property type="protein sequence ID" value="EMD33555.1"/>
    <property type="molecule type" value="Genomic_DNA"/>
</dbReference>
<feature type="compositionally biased region" description="Polar residues" evidence="1">
    <location>
        <begin position="355"/>
        <end position="366"/>
    </location>
</feature>
<feature type="compositionally biased region" description="Low complexity" evidence="1">
    <location>
        <begin position="91"/>
        <end position="102"/>
    </location>
</feature>
<feature type="compositionally biased region" description="Polar residues" evidence="1">
    <location>
        <begin position="32"/>
        <end position="42"/>
    </location>
</feature>
<dbReference type="STRING" id="914234.M2QN07"/>
<dbReference type="OrthoDB" id="3219024at2759"/>
<protein>
    <submittedName>
        <fullName evidence="2">Uncharacterized protein</fullName>
    </submittedName>
</protein>
<proteinExistence type="predicted"/>
<sequence length="469" mass="50210">MAPRVPRTTNGQTRTHARSASGGSSKIGLNLHLTQRDASSGNLADKPKKNGHNLHEQTATRTKSPLPRSNSALRRSREHMAPALTPLHRIAQGPGAKPATGKGKADFRLSSPSENDDDGWVSSESGAATPSADSDTEQTDESPPPHKSTTQFVNARPNGIARDDLPTPRAITPALPQVDRRQPTPPPTARDYAAEQQAWHLVQQQQLAQSKAQHIQGDVRQQQPSRPEVRVDEPEPTSPARARSETHSPPRRSPDVHPKRQAVTRPPSIHRADSAPLRPHPLIRGQSYGLGPAYAAKPSPLAPLTTVTSDNASAQMSTNSSPTSAHLRSPSTFSAASGSPNAPSASPTGPHSLRRTSVSSNFSTATAPLPPSISHSQLSRSNHDRQRTLSTSSSSLAALSNLAFRSTPSPPRTPVAFSSHFPPIEQTAHLETIHPLLPPPYLSTHLSVLATRNPLAESYARVMSAKRAR</sequence>